<dbReference type="EMBL" id="JACHJV010000001">
    <property type="protein sequence ID" value="MBB4922493.1"/>
    <property type="molecule type" value="Genomic_DNA"/>
</dbReference>
<organism evidence="1 2">
    <name type="scientific">Kitasatospora kifunensis</name>
    <name type="common">Streptomyces kifunensis</name>
    <dbReference type="NCBI Taxonomy" id="58351"/>
    <lineage>
        <taxon>Bacteria</taxon>
        <taxon>Bacillati</taxon>
        <taxon>Actinomycetota</taxon>
        <taxon>Actinomycetes</taxon>
        <taxon>Kitasatosporales</taxon>
        <taxon>Streptomycetaceae</taxon>
        <taxon>Kitasatospora</taxon>
    </lineage>
</organism>
<keyword evidence="2" id="KW-1185">Reference proteome</keyword>
<protein>
    <recommendedName>
        <fullName evidence="3">NIF system FeS cluster assembly NifU C-terminal domain-containing protein</fullName>
    </recommendedName>
</protein>
<evidence type="ECO:0008006" key="3">
    <source>
        <dbReference type="Google" id="ProtNLM"/>
    </source>
</evidence>
<reference evidence="1 2" key="1">
    <citation type="submission" date="2020-08" db="EMBL/GenBank/DDBJ databases">
        <title>Sequencing the genomes of 1000 actinobacteria strains.</title>
        <authorList>
            <person name="Klenk H.-P."/>
        </authorList>
    </citation>
    <scope>NUCLEOTIDE SEQUENCE [LARGE SCALE GENOMIC DNA]</scope>
    <source>
        <strain evidence="1 2">DSM 41654</strain>
    </source>
</reference>
<comment type="caution">
    <text evidence="1">The sequence shown here is derived from an EMBL/GenBank/DDBJ whole genome shotgun (WGS) entry which is preliminary data.</text>
</comment>
<name>A0A7W7QZQ0_KITKI</name>
<dbReference type="AlphaFoldDB" id="A0A7W7QZQ0"/>
<dbReference type="RefSeq" id="WP_184934657.1">
    <property type="nucleotide sequence ID" value="NZ_JACHJV010000001.1"/>
</dbReference>
<evidence type="ECO:0000313" key="1">
    <source>
        <dbReference type="EMBL" id="MBB4922493.1"/>
    </source>
</evidence>
<sequence>MTVEQVGLRVQQLLDKLAEAGQGEAAEELVRTLMDFYGVGLARMAALLPTEALGDELAAGLLVLHDLHPEDVETRIERALAAVPGWAVRNFDADTGVLTLRQIDGGGGGGCGCGSAQDERRIEEALACFAPELSAVELAKQPTLLQIGPRPTVEVR</sequence>
<evidence type="ECO:0000313" key="2">
    <source>
        <dbReference type="Proteomes" id="UP000540506"/>
    </source>
</evidence>
<accession>A0A7W7QZQ0</accession>
<dbReference type="Proteomes" id="UP000540506">
    <property type="component" value="Unassembled WGS sequence"/>
</dbReference>
<proteinExistence type="predicted"/>
<gene>
    <name evidence="1" type="ORF">FHR34_001486</name>
</gene>